<dbReference type="EMBL" id="JAOCEK010000047">
    <property type="protein sequence ID" value="MDH1337550.1"/>
    <property type="molecule type" value="Genomic_DNA"/>
</dbReference>
<protein>
    <submittedName>
        <fullName evidence="2">Uncharacterized protein</fullName>
    </submittedName>
</protein>
<organism evidence="2 3">
    <name type="scientific">Comamonas thiooxydans</name>
    <dbReference type="NCBI Taxonomy" id="363952"/>
    <lineage>
        <taxon>Bacteria</taxon>
        <taxon>Pseudomonadati</taxon>
        <taxon>Pseudomonadota</taxon>
        <taxon>Betaproteobacteria</taxon>
        <taxon>Burkholderiales</taxon>
        <taxon>Comamonadaceae</taxon>
        <taxon>Comamonas</taxon>
    </lineage>
</organism>
<sequence length="62" mass="6595">MRRTNIRRRSFGSAHSVAKLSQTAGDLGKPRADAQDVLEADALGLARGDEVEPSVSQSASRT</sequence>
<evidence type="ECO:0000313" key="2">
    <source>
        <dbReference type="EMBL" id="MDH1337550.1"/>
    </source>
</evidence>
<dbReference type="Proteomes" id="UP001161065">
    <property type="component" value="Unassembled WGS sequence"/>
</dbReference>
<evidence type="ECO:0000256" key="1">
    <source>
        <dbReference type="SAM" id="MobiDB-lite"/>
    </source>
</evidence>
<feature type="compositionally biased region" description="Basic residues" evidence="1">
    <location>
        <begin position="1"/>
        <end position="10"/>
    </location>
</feature>
<name>A0AA42Q5D8_9BURK</name>
<accession>A0AA42Q5D8</accession>
<comment type="caution">
    <text evidence="2">The sequence shown here is derived from an EMBL/GenBank/DDBJ whole genome shotgun (WGS) entry which is preliminary data.</text>
</comment>
<reference evidence="2" key="1">
    <citation type="submission" date="2022-09" db="EMBL/GenBank/DDBJ databases">
        <title>Intensive care unit water sources are persistently colonized with multi-drug resistant bacteria and are the site of extensive horizontal gene transfer of antibiotic resistance genes.</title>
        <authorList>
            <person name="Diorio-Toth L."/>
        </authorList>
    </citation>
    <scope>NUCLEOTIDE SEQUENCE</scope>
    <source>
        <strain evidence="2">GD03832</strain>
    </source>
</reference>
<proteinExistence type="predicted"/>
<evidence type="ECO:0000313" key="3">
    <source>
        <dbReference type="Proteomes" id="UP001161065"/>
    </source>
</evidence>
<gene>
    <name evidence="2" type="ORF">N5D63_25815</name>
</gene>
<dbReference type="AlphaFoldDB" id="A0AA42Q5D8"/>
<feature type="region of interest" description="Disordered" evidence="1">
    <location>
        <begin position="1"/>
        <end position="32"/>
    </location>
</feature>